<dbReference type="NCBIfam" id="TIGR00496">
    <property type="entry name" value="frr"/>
    <property type="match status" value="1"/>
</dbReference>
<evidence type="ECO:0000313" key="8">
    <source>
        <dbReference type="EMBL" id="AFP85788.1"/>
    </source>
</evidence>
<gene>
    <name evidence="6" type="primary">frr</name>
    <name evidence="8" type="ORF">A35E_00499</name>
</gene>
<dbReference type="KEGG" id="sehc:A35E_00499"/>
<name>J3YTK1_9ENTR</name>
<dbReference type="Proteomes" id="UP000003937">
    <property type="component" value="Chromosome"/>
</dbReference>
<dbReference type="CDD" id="cd00520">
    <property type="entry name" value="RRF"/>
    <property type="match status" value="1"/>
</dbReference>
<dbReference type="FunFam" id="1.10.132.20:FF:000001">
    <property type="entry name" value="Ribosome-recycling factor"/>
    <property type="match status" value="1"/>
</dbReference>
<dbReference type="Gene3D" id="3.30.1360.40">
    <property type="match status" value="1"/>
</dbReference>
<evidence type="ECO:0000256" key="5">
    <source>
        <dbReference type="ARBA" id="ARBA00025050"/>
    </source>
</evidence>
<evidence type="ECO:0000256" key="4">
    <source>
        <dbReference type="ARBA" id="ARBA00022917"/>
    </source>
</evidence>
<feature type="domain" description="Ribosome recycling factor" evidence="7">
    <location>
        <begin position="20"/>
        <end position="182"/>
    </location>
</feature>
<evidence type="ECO:0000259" key="7">
    <source>
        <dbReference type="Pfam" id="PF01765"/>
    </source>
</evidence>
<dbReference type="Gene3D" id="1.10.132.20">
    <property type="entry name" value="Ribosome-recycling factor"/>
    <property type="match status" value="1"/>
</dbReference>
<keyword evidence="4 6" id="KW-0648">Protein biosynthesis</keyword>
<dbReference type="OrthoDB" id="9804006at2"/>
<dbReference type="PANTHER" id="PTHR20982:SF3">
    <property type="entry name" value="MITOCHONDRIAL RIBOSOME RECYCLING FACTOR PSEUDO 1"/>
    <property type="match status" value="1"/>
</dbReference>
<dbReference type="PATRIC" id="fig|134287.3.peg.471"/>
<dbReference type="InterPro" id="IPR023584">
    <property type="entry name" value="Ribosome_recyc_fac_dom"/>
</dbReference>
<dbReference type="PANTHER" id="PTHR20982">
    <property type="entry name" value="RIBOSOME RECYCLING FACTOR"/>
    <property type="match status" value="1"/>
</dbReference>
<dbReference type="HAMAP" id="MF_00040">
    <property type="entry name" value="RRF"/>
    <property type="match status" value="1"/>
</dbReference>
<dbReference type="STRING" id="134287.A35E_00499"/>
<sequence>MLNTIINNTEIRMKKCVDVFENHMKKVHTGRASSHLLDSIQIEYYGSLTPLYQLANVVVEDSCTLAITVFDPNLVPIIGKAIMKSALGLNPVCTGIVIRVPLPSLTEERRRNLIKFVRTEAEQSRISIRNIRRNANEKIKMLLKEKNIDINEDRHFQNKIQTLTDTWIKNLDNSLAKKEADLIKV</sequence>
<organism evidence="8 9">
    <name type="scientific">secondary endosymbiont of Heteropsylla cubana</name>
    <dbReference type="NCBI Taxonomy" id="134287"/>
    <lineage>
        <taxon>Bacteria</taxon>
        <taxon>Pseudomonadati</taxon>
        <taxon>Pseudomonadota</taxon>
        <taxon>Gammaproteobacteria</taxon>
        <taxon>Enterobacterales</taxon>
        <taxon>Enterobacteriaceae</taxon>
        <taxon>aphid secondary symbionts</taxon>
    </lineage>
</organism>
<evidence type="ECO:0000313" key="9">
    <source>
        <dbReference type="Proteomes" id="UP000003937"/>
    </source>
</evidence>
<evidence type="ECO:0000256" key="2">
    <source>
        <dbReference type="ARBA" id="ARBA00005912"/>
    </source>
</evidence>
<accession>J3YTK1</accession>
<dbReference type="SUPFAM" id="SSF55194">
    <property type="entry name" value="Ribosome recycling factor, RRF"/>
    <property type="match status" value="1"/>
</dbReference>
<dbReference type="HOGENOM" id="CLU_073981_2_0_6"/>
<dbReference type="AlphaFoldDB" id="J3YTK1"/>
<dbReference type="GO" id="GO:0002184">
    <property type="term" value="P:cytoplasmic translational termination"/>
    <property type="evidence" value="ECO:0007669"/>
    <property type="project" value="TreeGrafter"/>
</dbReference>
<comment type="subcellular location">
    <subcellularLocation>
        <location evidence="1 6">Cytoplasm</location>
    </subcellularLocation>
</comment>
<evidence type="ECO:0000256" key="1">
    <source>
        <dbReference type="ARBA" id="ARBA00004496"/>
    </source>
</evidence>
<dbReference type="InterPro" id="IPR002661">
    <property type="entry name" value="Ribosome_recyc_fac"/>
</dbReference>
<keyword evidence="9" id="KW-1185">Reference proteome</keyword>
<dbReference type="InterPro" id="IPR036191">
    <property type="entry name" value="RRF_sf"/>
</dbReference>
<protein>
    <recommendedName>
        <fullName evidence="6">Ribosome-recycling factor</fullName>
        <shortName evidence="6">RRF</shortName>
    </recommendedName>
    <alternativeName>
        <fullName evidence="6">Ribosome-releasing factor</fullName>
    </alternativeName>
</protein>
<comment type="function">
    <text evidence="5 6">Responsible for the release of ribosomes from messenger RNA at the termination of protein biosynthesis. May increase the efficiency of translation by recycling ribosomes from one round of translation to another.</text>
</comment>
<dbReference type="EMBL" id="CP003547">
    <property type="protein sequence ID" value="AFP85788.1"/>
    <property type="molecule type" value="Genomic_DNA"/>
</dbReference>
<dbReference type="GO" id="GO:0043023">
    <property type="term" value="F:ribosomal large subunit binding"/>
    <property type="evidence" value="ECO:0007669"/>
    <property type="project" value="TreeGrafter"/>
</dbReference>
<keyword evidence="3 6" id="KW-0963">Cytoplasm</keyword>
<evidence type="ECO:0000256" key="6">
    <source>
        <dbReference type="HAMAP-Rule" id="MF_00040"/>
    </source>
</evidence>
<dbReference type="Pfam" id="PF01765">
    <property type="entry name" value="RRF"/>
    <property type="match status" value="1"/>
</dbReference>
<dbReference type="GO" id="GO:0005829">
    <property type="term" value="C:cytosol"/>
    <property type="evidence" value="ECO:0007669"/>
    <property type="project" value="GOC"/>
</dbReference>
<proteinExistence type="inferred from homology"/>
<dbReference type="FunFam" id="3.30.1360.40:FF:000001">
    <property type="entry name" value="Ribosome-recycling factor"/>
    <property type="match status" value="1"/>
</dbReference>
<comment type="similarity">
    <text evidence="2 6">Belongs to the RRF family.</text>
</comment>
<reference evidence="8 9" key="1">
    <citation type="journal article" date="2012" name="Mol. Biol. Evol.">
        <title>Genome reduction and co-evolution between the primary and secondary bacterial symbionts of psyllids.</title>
        <authorList>
            <person name="Sloan D.B."/>
            <person name="Moran N.A."/>
        </authorList>
    </citation>
    <scope>NUCLEOTIDE SEQUENCE [LARGE SCALE GENOMIC DNA]</scope>
    <source>
        <strain evidence="8">Hcub_S</strain>
    </source>
</reference>
<evidence type="ECO:0000256" key="3">
    <source>
        <dbReference type="ARBA" id="ARBA00022490"/>
    </source>
</evidence>